<evidence type="ECO:0000256" key="1">
    <source>
        <dbReference type="SAM" id="Phobius"/>
    </source>
</evidence>
<evidence type="ECO:0000313" key="3">
    <source>
        <dbReference type="Proteomes" id="UP000178104"/>
    </source>
</evidence>
<reference evidence="2 3" key="1">
    <citation type="journal article" date="2016" name="Nat. Commun.">
        <title>Thousands of microbial genomes shed light on interconnected biogeochemical processes in an aquifer system.</title>
        <authorList>
            <person name="Anantharaman K."/>
            <person name="Brown C.T."/>
            <person name="Hug L.A."/>
            <person name="Sharon I."/>
            <person name="Castelle C.J."/>
            <person name="Probst A.J."/>
            <person name="Thomas B.C."/>
            <person name="Singh A."/>
            <person name="Wilkins M.J."/>
            <person name="Karaoz U."/>
            <person name="Brodie E.L."/>
            <person name="Williams K.H."/>
            <person name="Hubbard S.S."/>
            <person name="Banfield J.F."/>
        </authorList>
    </citation>
    <scope>NUCLEOTIDE SEQUENCE [LARGE SCALE GENOMIC DNA]</scope>
</reference>
<accession>A0A1F6XNC8</accession>
<organism evidence="2 3">
    <name type="scientific">Candidatus Nomurabacteria bacterium RIFCSPLOWO2_01_FULL_42_17</name>
    <dbReference type="NCBI Taxonomy" id="1801780"/>
    <lineage>
        <taxon>Bacteria</taxon>
        <taxon>Candidatus Nomuraibacteriota</taxon>
    </lineage>
</organism>
<sequence>MFSSLINPKALGEISKDLGQIFFATVFLTGLIGDQVNYFTIITGLTLSIIFWSAYIITRKY</sequence>
<protein>
    <recommendedName>
        <fullName evidence="4">MFS transporter</fullName>
    </recommendedName>
</protein>
<feature type="transmembrane region" description="Helical" evidence="1">
    <location>
        <begin position="36"/>
        <end position="57"/>
    </location>
</feature>
<dbReference type="STRING" id="1801780.A2917_03750"/>
<keyword evidence="1" id="KW-0472">Membrane</keyword>
<gene>
    <name evidence="2" type="ORF">A2917_03750</name>
</gene>
<name>A0A1F6XNC8_9BACT</name>
<comment type="caution">
    <text evidence="2">The sequence shown here is derived from an EMBL/GenBank/DDBJ whole genome shotgun (WGS) entry which is preliminary data.</text>
</comment>
<proteinExistence type="predicted"/>
<dbReference type="AlphaFoldDB" id="A0A1F6XNC8"/>
<keyword evidence="1" id="KW-1133">Transmembrane helix</keyword>
<dbReference type="EMBL" id="MFVE01000005">
    <property type="protein sequence ID" value="OGI95637.1"/>
    <property type="molecule type" value="Genomic_DNA"/>
</dbReference>
<evidence type="ECO:0000313" key="2">
    <source>
        <dbReference type="EMBL" id="OGI95637.1"/>
    </source>
</evidence>
<dbReference type="Proteomes" id="UP000178104">
    <property type="component" value="Unassembled WGS sequence"/>
</dbReference>
<keyword evidence="1" id="KW-0812">Transmembrane</keyword>
<evidence type="ECO:0008006" key="4">
    <source>
        <dbReference type="Google" id="ProtNLM"/>
    </source>
</evidence>